<accession>A0ABV8L222</accession>
<name>A0ABV8L222_9NOCA</name>
<protein>
    <submittedName>
        <fullName evidence="1">Uncharacterized protein</fullName>
    </submittedName>
</protein>
<comment type="caution">
    <text evidence="1">The sequence shown here is derived from an EMBL/GenBank/DDBJ whole genome shotgun (WGS) entry which is preliminary data.</text>
</comment>
<gene>
    <name evidence="1" type="ORF">ACFOW8_08180</name>
</gene>
<dbReference type="Proteomes" id="UP001595767">
    <property type="component" value="Unassembled WGS sequence"/>
</dbReference>
<dbReference type="EMBL" id="JBHSBA010000003">
    <property type="protein sequence ID" value="MFC4124901.1"/>
    <property type="molecule type" value="Genomic_DNA"/>
</dbReference>
<sequence>MSDRDTLIELIDDTRADGHSPSEAADYLLDAGWRPPAREVDDTWELDALPQGAVVASGDSDVFQRCVGGWFEPGRLEPLDSAELVGHLVGHGPVTVVYVPTEEA</sequence>
<organism evidence="1 2">
    <name type="scientific">Nocardia rhizosphaerae</name>
    <dbReference type="NCBI Taxonomy" id="1691571"/>
    <lineage>
        <taxon>Bacteria</taxon>
        <taxon>Bacillati</taxon>
        <taxon>Actinomycetota</taxon>
        <taxon>Actinomycetes</taxon>
        <taxon>Mycobacteriales</taxon>
        <taxon>Nocardiaceae</taxon>
        <taxon>Nocardia</taxon>
    </lineage>
</organism>
<reference evidence="2" key="1">
    <citation type="journal article" date="2019" name="Int. J. Syst. Evol. Microbiol.">
        <title>The Global Catalogue of Microorganisms (GCM) 10K type strain sequencing project: providing services to taxonomists for standard genome sequencing and annotation.</title>
        <authorList>
            <consortium name="The Broad Institute Genomics Platform"/>
            <consortium name="The Broad Institute Genome Sequencing Center for Infectious Disease"/>
            <person name="Wu L."/>
            <person name="Ma J."/>
        </authorList>
    </citation>
    <scope>NUCLEOTIDE SEQUENCE [LARGE SCALE GENOMIC DNA]</scope>
    <source>
        <strain evidence="2">CGMCC 4.7204</strain>
    </source>
</reference>
<evidence type="ECO:0000313" key="2">
    <source>
        <dbReference type="Proteomes" id="UP001595767"/>
    </source>
</evidence>
<keyword evidence="2" id="KW-1185">Reference proteome</keyword>
<proteinExistence type="predicted"/>
<evidence type="ECO:0000313" key="1">
    <source>
        <dbReference type="EMBL" id="MFC4124901.1"/>
    </source>
</evidence>
<dbReference type="RefSeq" id="WP_378547742.1">
    <property type="nucleotide sequence ID" value="NZ_JBHSBA010000003.1"/>
</dbReference>